<evidence type="ECO:0000313" key="2">
    <source>
        <dbReference type="Proteomes" id="UP001218629"/>
    </source>
</evidence>
<dbReference type="EMBL" id="CP095749">
    <property type="protein sequence ID" value="WEB41228.1"/>
    <property type="molecule type" value="Genomic_DNA"/>
</dbReference>
<proteinExistence type="predicted"/>
<protein>
    <submittedName>
        <fullName evidence="1">Uncharacterized protein</fullName>
    </submittedName>
</protein>
<reference evidence="1 2" key="1">
    <citation type="submission" date="2022-03" db="EMBL/GenBank/DDBJ databases">
        <title>Streptomyces yunnanensis P86,complete genome.</title>
        <authorList>
            <person name="Chen S."/>
            <person name="Zhang Q."/>
        </authorList>
    </citation>
    <scope>NUCLEOTIDE SEQUENCE [LARGE SCALE GENOMIC DNA]</scope>
    <source>
        <strain evidence="1 2">P86</strain>
    </source>
</reference>
<accession>A0ABY8A8E0</accession>
<organism evidence="1 2">
    <name type="scientific">Streptomyces yunnanensis</name>
    <dbReference type="NCBI Taxonomy" id="156453"/>
    <lineage>
        <taxon>Bacteria</taxon>
        <taxon>Bacillati</taxon>
        <taxon>Actinomycetota</taxon>
        <taxon>Actinomycetes</taxon>
        <taxon>Kitasatosporales</taxon>
        <taxon>Streptomycetaceae</taxon>
        <taxon>Streptomyces</taxon>
    </lineage>
</organism>
<name>A0ABY8A8E0_9ACTN</name>
<evidence type="ECO:0000313" key="1">
    <source>
        <dbReference type="EMBL" id="WEB41228.1"/>
    </source>
</evidence>
<dbReference type="RefSeq" id="WP_275308278.1">
    <property type="nucleotide sequence ID" value="NZ_CP095749.1"/>
</dbReference>
<keyword evidence="2" id="KW-1185">Reference proteome</keyword>
<sequence>MFEEDTAIRKIRMLCVQLLHRCNVECWNRLHGTRLRHAVDQSRPAPVAAQFN</sequence>
<gene>
    <name evidence="1" type="ORF">MOV08_19395</name>
</gene>
<dbReference type="Proteomes" id="UP001218629">
    <property type="component" value="Chromosome"/>
</dbReference>